<reference evidence="1" key="1">
    <citation type="submission" date="2022-12" db="EMBL/GenBank/DDBJ databases">
        <title>Genome Sequence of Lasiodiplodia mahajangana.</title>
        <authorList>
            <person name="Buettner E."/>
        </authorList>
    </citation>
    <scope>NUCLEOTIDE SEQUENCE</scope>
    <source>
        <strain evidence="1">VT137</strain>
    </source>
</reference>
<dbReference type="EMBL" id="JAPUUL010004464">
    <property type="protein sequence ID" value="KAJ8119304.1"/>
    <property type="molecule type" value="Genomic_DNA"/>
</dbReference>
<protein>
    <submittedName>
        <fullName evidence="1">Uncharacterized protein</fullName>
    </submittedName>
</protein>
<organism evidence="1 2">
    <name type="scientific">Lasiodiplodia mahajangana</name>
    <dbReference type="NCBI Taxonomy" id="1108764"/>
    <lineage>
        <taxon>Eukaryota</taxon>
        <taxon>Fungi</taxon>
        <taxon>Dikarya</taxon>
        <taxon>Ascomycota</taxon>
        <taxon>Pezizomycotina</taxon>
        <taxon>Dothideomycetes</taxon>
        <taxon>Dothideomycetes incertae sedis</taxon>
        <taxon>Botryosphaeriales</taxon>
        <taxon>Botryosphaeriaceae</taxon>
        <taxon>Lasiodiplodia</taxon>
    </lineage>
</organism>
<accession>A0ACC2IW25</accession>
<proteinExistence type="predicted"/>
<evidence type="ECO:0000313" key="2">
    <source>
        <dbReference type="Proteomes" id="UP001153332"/>
    </source>
</evidence>
<evidence type="ECO:0000313" key="1">
    <source>
        <dbReference type="EMBL" id="KAJ8119304.1"/>
    </source>
</evidence>
<gene>
    <name evidence="1" type="ORF">O1611_g10636</name>
</gene>
<dbReference type="Proteomes" id="UP001153332">
    <property type="component" value="Unassembled WGS sequence"/>
</dbReference>
<name>A0ACC2IW25_9PEZI</name>
<keyword evidence="2" id="KW-1185">Reference proteome</keyword>
<sequence>MHSIAASFKPDSSGESPKQLGYIPNLKLNDGYEIPMFAYGLGTARSKDEAANTKRLTVMAIKNGYYHLDGAQCELSPQILTSCLAL</sequence>
<comment type="caution">
    <text evidence="1">The sequence shown here is derived from an EMBL/GenBank/DDBJ whole genome shotgun (WGS) entry which is preliminary data.</text>
</comment>